<dbReference type="InterPro" id="IPR050204">
    <property type="entry name" value="AraC_XylS_family_regulators"/>
</dbReference>
<dbReference type="EMBL" id="JARYZI010000004">
    <property type="protein sequence ID" value="MDH8678167.1"/>
    <property type="molecule type" value="Genomic_DNA"/>
</dbReference>
<evidence type="ECO:0000256" key="2">
    <source>
        <dbReference type="ARBA" id="ARBA00023125"/>
    </source>
</evidence>
<dbReference type="Pfam" id="PF12833">
    <property type="entry name" value="HTH_18"/>
    <property type="match status" value="1"/>
</dbReference>
<dbReference type="InterPro" id="IPR009057">
    <property type="entry name" value="Homeodomain-like_sf"/>
</dbReference>
<dbReference type="SUPFAM" id="SSF46689">
    <property type="entry name" value="Homeodomain-like"/>
    <property type="match status" value="1"/>
</dbReference>
<gene>
    <name evidence="5" type="ORF">QE109_08410</name>
</gene>
<evidence type="ECO:0000313" key="5">
    <source>
        <dbReference type="EMBL" id="MDH8678167.1"/>
    </source>
</evidence>
<dbReference type="PROSITE" id="PS01124">
    <property type="entry name" value="HTH_ARAC_FAMILY_2"/>
    <property type="match status" value="1"/>
</dbReference>
<dbReference type="Pfam" id="PF20240">
    <property type="entry name" value="DUF6597"/>
    <property type="match status" value="1"/>
</dbReference>
<dbReference type="InterPro" id="IPR046532">
    <property type="entry name" value="DUF6597"/>
</dbReference>
<accession>A0ABT6NCM6</accession>
<evidence type="ECO:0000256" key="3">
    <source>
        <dbReference type="ARBA" id="ARBA00023163"/>
    </source>
</evidence>
<dbReference type="RefSeq" id="WP_281093995.1">
    <property type="nucleotide sequence ID" value="NZ_JARYZI010000004.1"/>
</dbReference>
<proteinExistence type="predicted"/>
<dbReference type="PANTHER" id="PTHR46796:SF13">
    <property type="entry name" value="HTH-TYPE TRANSCRIPTIONAL ACTIVATOR RHAS"/>
    <property type="match status" value="1"/>
</dbReference>
<feature type="domain" description="HTH araC/xylS-type" evidence="4">
    <location>
        <begin position="158"/>
        <end position="260"/>
    </location>
</feature>
<keyword evidence="6" id="KW-1185">Reference proteome</keyword>
<keyword evidence="3" id="KW-0804">Transcription</keyword>
<sequence length="271" mass="31454">MEYLTYRPSHELESLINLYWSLKVPKQESHSRQRIIPDGCIEMAFILGDDIKRFISDDEFILQPRAMVIGQIVEPFYIEPVGEVDTFAISFFPLGFSNLIDQSLDELVNKETPLDELFDPKIIRKLESDIIQADSTQERIAIMEAFLLERLKENKVIDQVVRTTVDAIYQSSGRVKIADIFGVDKGSRRRLERQFKRHIGLSPKQLGKVIRLQAALSLLLDIEPQSLTKIAYSSEYYDQSHFIKDFKEFTGITPKDFFRSDEMILSSKFYK</sequence>
<reference evidence="5 6" key="1">
    <citation type="submission" date="2023-04" db="EMBL/GenBank/DDBJ databases">
        <title>Fusibacter bizertensis strain WBS, isolated from littoral bottom sediments of the Arctic seas - biochemical and genomic analysis.</title>
        <authorList>
            <person name="Brioukhanov A.L."/>
        </authorList>
    </citation>
    <scope>NUCLEOTIDE SEQUENCE [LARGE SCALE GENOMIC DNA]</scope>
    <source>
        <strain evidence="5 6">WBS</strain>
    </source>
</reference>
<keyword evidence="1" id="KW-0805">Transcription regulation</keyword>
<keyword evidence="2" id="KW-0238">DNA-binding</keyword>
<dbReference type="Gene3D" id="1.10.10.60">
    <property type="entry name" value="Homeodomain-like"/>
    <property type="match status" value="1"/>
</dbReference>
<dbReference type="InterPro" id="IPR018060">
    <property type="entry name" value="HTH_AraC"/>
</dbReference>
<evidence type="ECO:0000259" key="4">
    <source>
        <dbReference type="PROSITE" id="PS01124"/>
    </source>
</evidence>
<dbReference type="Proteomes" id="UP001158045">
    <property type="component" value="Unassembled WGS sequence"/>
</dbReference>
<name>A0ABT6NCM6_9FIRM</name>
<dbReference type="PANTHER" id="PTHR46796">
    <property type="entry name" value="HTH-TYPE TRANSCRIPTIONAL ACTIVATOR RHAS-RELATED"/>
    <property type="match status" value="1"/>
</dbReference>
<dbReference type="SMART" id="SM00342">
    <property type="entry name" value="HTH_ARAC"/>
    <property type="match status" value="1"/>
</dbReference>
<evidence type="ECO:0000313" key="6">
    <source>
        <dbReference type="Proteomes" id="UP001158045"/>
    </source>
</evidence>
<protein>
    <submittedName>
        <fullName evidence="5">Helix-turn-helix domain-containing protein</fullName>
    </submittedName>
</protein>
<organism evidence="5 6">
    <name type="scientific">Fusibacter bizertensis</name>
    <dbReference type="NCBI Taxonomy" id="1488331"/>
    <lineage>
        <taxon>Bacteria</taxon>
        <taxon>Bacillati</taxon>
        <taxon>Bacillota</taxon>
        <taxon>Clostridia</taxon>
        <taxon>Eubacteriales</taxon>
        <taxon>Eubacteriales Family XII. Incertae Sedis</taxon>
        <taxon>Fusibacter</taxon>
    </lineage>
</organism>
<evidence type="ECO:0000256" key="1">
    <source>
        <dbReference type="ARBA" id="ARBA00023015"/>
    </source>
</evidence>
<comment type="caution">
    <text evidence="5">The sequence shown here is derived from an EMBL/GenBank/DDBJ whole genome shotgun (WGS) entry which is preliminary data.</text>
</comment>